<keyword evidence="2" id="KW-1185">Reference proteome</keyword>
<reference evidence="1 2" key="1">
    <citation type="journal article" date="2022" name="New Phytol.">
        <title>Ecological generalism drives hyperdiversity of secondary metabolite gene clusters in xylarialean endophytes.</title>
        <authorList>
            <person name="Franco M.E.E."/>
            <person name="Wisecaver J.H."/>
            <person name="Arnold A.E."/>
            <person name="Ju Y.M."/>
            <person name="Slot J.C."/>
            <person name="Ahrendt S."/>
            <person name="Moore L.P."/>
            <person name="Eastman K.E."/>
            <person name="Scott K."/>
            <person name="Konkel Z."/>
            <person name="Mondo S.J."/>
            <person name="Kuo A."/>
            <person name="Hayes R.D."/>
            <person name="Haridas S."/>
            <person name="Andreopoulos B."/>
            <person name="Riley R."/>
            <person name="LaButti K."/>
            <person name="Pangilinan J."/>
            <person name="Lipzen A."/>
            <person name="Amirebrahimi M."/>
            <person name="Yan J."/>
            <person name="Adam C."/>
            <person name="Keymanesh K."/>
            <person name="Ng V."/>
            <person name="Louie K."/>
            <person name="Northen T."/>
            <person name="Drula E."/>
            <person name="Henrissat B."/>
            <person name="Hsieh H.M."/>
            <person name="Youens-Clark K."/>
            <person name="Lutzoni F."/>
            <person name="Miadlikowska J."/>
            <person name="Eastwood D.C."/>
            <person name="Hamelin R.C."/>
            <person name="Grigoriev I.V."/>
            <person name="U'Ren J.M."/>
        </authorList>
    </citation>
    <scope>NUCLEOTIDE SEQUENCE [LARGE SCALE GENOMIC DNA]</scope>
    <source>
        <strain evidence="1 2">CBS 119005</strain>
    </source>
</reference>
<protein>
    <submittedName>
        <fullName evidence="1">Uncharacterized protein</fullName>
    </submittedName>
</protein>
<sequence>MLIHLTPISLLIATAYANTEKAIFLGPATVNIPSTHPTLDDLHVDILTPSDSTIRTHLEAQFSNASLPHGKATWLILDQLTEGQRYEVRVCWAATQPTAFKLATYELQAVFETPDLISELSEYSWSRQSLEGDHESQGESATDPQASSSEREASVLFLQILAAADYYTMNKTLMRDVPPVYVDIILDPFVFNILPRSLVPTVGYIVVVAIASWFISRHISIWIRNAAAETTREKKTQ</sequence>
<gene>
    <name evidence="1" type="ORF">F4820DRAFT_89598</name>
</gene>
<name>A0ACB9ZAH2_9PEZI</name>
<comment type="caution">
    <text evidence="1">The sequence shown here is derived from an EMBL/GenBank/DDBJ whole genome shotgun (WGS) entry which is preliminary data.</text>
</comment>
<dbReference type="EMBL" id="MU393435">
    <property type="protein sequence ID" value="KAI4868836.1"/>
    <property type="molecule type" value="Genomic_DNA"/>
</dbReference>
<evidence type="ECO:0000313" key="2">
    <source>
        <dbReference type="Proteomes" id="UP001497700"/>
    </source>
</evidence>
<dbReference type="Proteomes" id="UP001497700">
    <property type="component" value="Unassembled WGS sequence"/>
</dbReference>
<evidence type="ECO:0000313" key="1">
    <source>
        <dbReference type="EMBL" id="KAI4868836.1"/>
    </source>
</evidence>
<accession>A0ACB9ZAH2</accession>
<organism evidence="1 2">
    <name type="scientific">Hypoxylon rubiginosum</name>
    <dbReference type="NCBI Taxonomy" id="110542"/>
    <lineage>
        <taxon>Eukaryota</taxon>
        <taxon>Fungi</taxon>
        <taxon>Dikarya</taxon>
        <taxon>Ascomycota</taxon>
        <taxon>Pezizomycotina</taxon>
        <taxon>Sordariomycetes</taxon>
        <taxon>Xylariomycetidae</taxon>
        <taxon>Xylariales</taxon>
        <taxon>Hypoxylaceae</taxon>
        <taxon>Hypoxylon</taxon>
    </lineage>
</organism>
<proteinExistence type="predicted"/>